<sequence>MTRQSDDFFVVAVFHGDFRIFHGARFEEPVLGLRIDGWHLARLDFTDKIRDMRIEKRQALLTWQDFFFVVWHFAGE</sequence>
<protein>
    <submittedName>
        <fullName evidence="1">Uncharacterized protein</fullName>
    </submittedName>
</protein>
<comment type="caution">
    <text evidence="1">The sequence shown here is derived from an EMBL/GenBank/DDBJ whole genome shotgun (WGS) entry which is preliminary data.</text>
</comment>
<dbReference type="EMBL" id="MAQB02000006">
    <property type="protein sequence ID" value="OFJ47410.1"/>
    <property type="molecule type" value="Genomic_DNA"/>
</dbReference>
<proteinExistence type="predicted"/>
<gene>
    <name evidence="1" type="ORF">BA896_016825</name>
</gene>
<dbReference type="Proteomes" id="UP000092634">
    <property type="component" value="Unassembled WGS sequence"/>
</dbReference>
<accession>A0A1E8PNK1</accession>
<evidence type="ECO:0000313" key="2">
    <source>
        <dbReference type="Proteomes" id="UP000092634"/>
    </source>
</evidence>
<organism evidence="1 2">
    <name type="scientific">Janthinobacterium lividum</name>
    <dbReference type="NCBI Taxonomy" id="29581"/>
    <lineage>
        <taxon>Bacteria</taxon>
        <taxon>Pseudomonadati</taxon>
        <taxon>Pseudomonadota</taxon>
        <taxon>Betaproteobacteria</taxon>
        <taxon>Burkholderiales</taxon>
        <taxon>Oxalobacteraceae</taxon>
        <taxon>Janthinobacterium</taxon>
    </lineage>
</organism>
<reference evidence="1 2" key="1">
    <citation type="submission" date="2016-10" db="EMBL/GenBank/DDBJ databases">
        <title>Updated version of Genome Assembly of Janthinobacterium lividum ERGS5:01.</title>
        <authorList>
            <person name="Kumar R."/>
            <person name="Acharya V."/>
            <person name="Singh D."/>
        </authorList>
    </citation>
    <scope>NUCLEOTIDE SEQUENCE [LARGE SCALE GENOMIC DNA]</scope>
    <source>
        <strain evidence="1 2">ERGS5:01</strain>
    </source>
</reference>
<name>A0A1E8PNK1_9BURK</name>
<evidence type="ECO:0000313" key="1">
    <source>
        <dbReference type="EMBL" id="OFJ47410.1"/>
    </source>
</evidence>
<dbReference type="AlphaFoldDB" id="A0A1E8PNK1"/>